<dbReference type="EMBL" id="QSAQ01000075">
    <property type="protein sequence ID" value="RGW62674.1"/>
    <property type="molecule type" value="Genomic_DNA"/>
</dbReference>
<evidence type="ECO:0000313" key="9">
    <source>
        <dbReference type="EMBL" id="RGW62674.1"/>
    </source>
</evidence>
<keyword evidence="2 3" id="KW-0081">Bacteriolytic enzyme</keyword>
<reference evidence="6" key="3">
    <citation type="submission" date="2022-07" db="EMBL/GenBank/DDBJ databases">
        <title>Prevotella copri.</title>
        <authorList>
            <person name="Yang C."/>
        </authorList>
    </citation>
    <scope>NUCLEOTIDE SEQUENCE</scope>
    <source>
        <strain evidence="6">HF2107</strain>
    </source>
</reference>
<keyword evidence="4" id="KW-0732">Signal</keyword>
<dbReference type="Proteomes" id="UP000286077">
    <property type="component" value="Unassembled WGS sequence"/>
</dbReference>
<sequence length="161" mass="18495">MRLMILLALLLVSGSLSAQTQGAIKRVCHVSRFELAVACIKKYEGLHGPKHHPYVGYGHKLLPGEKFSPRMTERQADALLRSDLRKLCAMFRGFGRDSLLLATLAYNVGCGKVMKSRMYAKMRSGNRNIYRDYVDFKRWNGKIVPSIERRRKMEYLLLFTP</sequence>
<evidence type="ECO:0000256" key="2">
    <source>
        <dbReference type="ARBA" id="ARBA00022638"/>
    </source>
</evidence>
<protein>
    <recommendedName>
        <fullName evidence="3">Lysozyme</fullName>
        <ecNumber evidence="3">3.2.1.17</ecNumber>
    </recommendedName>
</protein>
<comment type="similarity">
    <text evidence="3">Belongs to the glycosyl hydrolase 24 family.</text>
</comment>
<comment type="catalytic activity">
    <reaction evidence="3">
        <text>Hydrolysis of (1-&gt;4)-beta-linkages between N-acetylmuramic acid and N-acetyl-D-glucosamine residues in a peptidoglycan and between N-acetyl-D-glucosamine residues in chitodextrins.</text>
        <dbReference type="EC" id="3.2.1.17"/>
    </reaction>
</comment>
<dbReference type="EMBL" id="QSCI01000047">
    <property type="protein sequence ID" value="RGX93226.1"/>
    <property type="molecule type" value="Genomic_DNA"/>
</dbReference>
<dbReference type="Proteomes" id="UP000283872">
    <property type="component" value="Unassembled WGS sequence"/>
</dbReference>
<evidence type="ECO:0000313" key="5">
    <source>
        <dbReference type="EMBL" id="MCE4123486.1"/>
    </source>
</evidence>
<evidence type="ECO:0000256" key="3">
    <source>
        <dbReference type="RuleBase" id="RU003788"/>
    </source>
</evidence>
<gene>
    <name evidence="11" type="ORF">DW916_15525</name>
    <name evidence="9" type="ORF">DWV60_15935</name>
    <name evidence="8" type="ORF">DWY11_13685</name>
    <name evidence="10" type="ORF">DXA63_10300</name>
    <name evidence="7" type="ORF">DXC61_13860</name>
    <name evidence="5" type="ORF">LYY06_14780</name>
    <name evidence="6" type="ORF">NNC64_14445</name>
</gene>
<dbReference type="EMBL" id="QSSA01000040">
    <property type="protein sequence ID" value="RGL55404.1"/>
    <property type="molecule type" value="Genomic_DNA"/>
</dbReference>
<evidence type="ECO:0000313" key="6">
    <source>
        <dbReference type="EMBL" id="MCP9565728.1"/>
    </source>
</evidence>
<evidence type="ECO:0000313" key="7">
    <source>
        <dbReference type="EMBL" id="RGL55404.1"/>
    </source>
</evidence>
<evidence type="ECO:0000313" key="12">
    <source>
        <dbReference type="Proteomes" id="UP000261187"/>
    </source>
</evidence>
<proteinExistence type="inferred from homology"/>
<dbReference type="RefSeq" id="WP_117587572.1">
    <property type="nucleotide sequence ID" value="NZ_CABOGV010000041.1"/>
</dbReference>
<evidence type="ECO:0000313" key="11">
    <source>
        <dbReference type="EMBL" id="RHA82368.1"/>
    </source>
</evidence>
<dbReference type="InterPro" id="IPR002196">
    <property type="entry name" value="Glyco_hydro_24"/>
</dbReference>
<dbReference type="EMBL" id="JAJTVO010000037">
    <property type="protein sequence ID" value="MCE4123486.1"/>
    <property type="molecule type" value="Genomic_DNA"/>
</dbReference>
<reference evidence="12 13" key="1">
    <citation type="submission" date="2018-08" db="EMBL/GenBank/DDBJ databases">
        <title>A genome reference for cultivated species of the human gut microbiota.</title>
        <authorList>
            <person name="Zou Y."/>
            <person name="Xue W."/>
            <person name="Luo G."/>
        </authorList>
    </citation>
    <scope>NUCLEOTIDE SEQUENCE [LARGE SCALE GENOMIC DNA]</scope>
    <source>
        <strain evidence="9 16">AF11-14</strain>
        <strain evidence="8 13">AF24-12</strain>
        <strain evidence="11 14">AM42-23AC</strain>
        <strain evidence="10 15">OF03-3</strain>
        <strain evidence="7 12">TF06-40</strain>
    </source>
</reference>
<keyword evidence="3 11" id="KW-0378">Hydrolase</keyword>
<organism evidence="11 14">
    <name type="scientific">Segatella copri</name>
    <dbReference type="NCBI Taxonomy" id="165179"/>
    <lineage>
        <taxon>Bacteria</taxon>
        <taxon>Pseudomonadati</taxon>
        <taxon>Bacteroidota</taxon>
        <taxon>Bacteroidia</taxon>
        <taxon>Bacteroidales</taxon>
        <taxon>Prevotellaceae</taxon>
        <taxon>Segatella</taxon>
    </lineage>
</organism>
<dbReference type="EC" id="3.2.1.17" evidence="3"/>
<keyword evidence="1 3" id="KW-0929">Antimicrobial</keyword>
<accession>A0A3E5DXM0</accession>
<evidence type="ECO:0000256" key="4">
    <source>
        <dbReference type="SAM" id="SignalP"/>
    </source>
</evidence>
<feature type="chain" id="PRO_5043182704" description="Lysozyme" evidence="4">
    <location>
        <begin position="19"/>
        <end position="161"/>
    </location>
</feature>
<dbReference type="EMBL" id="QSFW01000046">
    <property type="protein sequence ID" value="RHA82368.1"/>
    <property type="molecule type" value="Genomic_DNA"/>
</dbReference>
<evidence type="ECO:0000313" key="8">
    <source>
        <dbReference type="EMBL" id="RGS11833.1"/>
    </source>
</evidence>
<dbReference type="Proteomes" id="UP000285604">
    <property type="component" value="Unassembled WGS sequence"/>
</dbReference>
<evidence type="ECO:0000313" key="14">
    <source>
        <dbReference type="Proteomes" id="UP000284990"/>
    </source>
</evidence>
<evidence type="ECO:0000256" key="1">
    <source>
        <dbReference type="ARBA" id="ARBA00022529"/>
    </source>
</evidence>
<keyword evidence="3" id="KW-0326">Glycosidase</keyword>
<evidence type="ECO:0000313" key="16">
    <source>
        <dbReference type="Proteomes" id="UP000286077"/>
    </source>
</evidence>
<evidence type="ECO:0000313" key="13">
    <source>
        <dbReference type="Proteomes" id="UP000283872"/>
    </source>
</evidence>
<dbReference type="Proteomes" id="UP000284990">
    <property type="component" value="Unassembled WGS sequence"/>
</dbReference>
<evidence type="ECO:0000313" key="10">
    <source>
        <dbReference type="EMBL" id="RGX93226.1"/>
    </source>
</evidence>
<name>A0A3E5DXM0_9BACT</name>
<dbReference type="GO" id="GO:0009253">
    <property type="term" value="P:peptidoglycan catabolic process"/>
    <property type="evidence" value="ECO:0007669"/>
    <property type="project" value="InterPro"/>
</dbReference>
<evidence type="ECO:0000313" key="15">
    <source>
        <dbReference type="Proteomes" id="UP000285604"/>
    </source>
</evidence>
<feature type="signal peptide" evidence="4">
    <location>
        <begin position="1"/>
        <end position="18"/>
    </location>
</feature>
<dbReference type="InterPro" id="IPR023347">
    <property type="entry name" value="Lysozyme_dom_sf"/>
</dbReference>
<dbReference type="GO" id="GO:0016998">
    <property type="term" value="P:cell wall macromolecule catabolic process"/>
    <property type="evidence" value="ECO:0007669"/>
    <property type="project" value="InterPro"/>
</dbReference>
<comment type="caution">
    <text evidence="11">The sequence shown here is derived from an EMBL/GenBank/DDBJ whole genome shotgun (WGS) entry which is preliminary data.</text>
</comment>
<dbReference type="GO" id="GO:0031640">
    <property type="term" value="P:killing of cells of another organism"/>
    <property type="evidence" value="ECO:0007669"/>
    <property type="project" value="UniProtKB-KW"/>
</dbReference>
<reference evidence="5" key="2">
    <citation type="submission" date="2021-12" db="EMBL/GenBank/DDBJ databases">
        <authorList>
            <person name="Lv X."/>
        </authorList>
    </citation>
    <scope>NUCLEOTIDE SEQUENCE</scope>
    <source>
        <strain evidence="5">HF2106</strain>
    </source>
</reference>
<dbReference type="Proteomes" id="UP001205531">
    <property type="component" value="Unassembled WGS sequence"/>
</dbReference>
<dbReference type="EMBL" id="QRVA01000048">
    <property type="protein sequence ID" value="RGS11833.1"/>
    <property type="molecule type" value="Genomic_DNA"/>
</dbReference>
<dbReference type="Proteomes" id="UP000261187">
    <property type="component" value="Unassembled WGS sequence"/>
</dbReference>
<dbReference type="Proteomes" id="UP001200307">
    <property type="component" value="Unassembled WGS sequence"/>
</dbReference>
<dbReference type="EMBL" id="JANDWZ010000047">
    <property type="protein sequence ID" value="MCP9565728.1"/>
    <property type="molecule type" value="Genomic_DNA"/>
</dbReference>
<dbReference type="SUPFAM" id="SSF53955">
    <property type="entry name" value="Lysozyme-like"/>
    <property type="match status" value="1"/>
</dbReference>
<dbReference type="AlphaFoldDB" id="A0A3E5DXM0"/>
<dbReference type="GO" id="GO:0003796">
    <property type="term" value="F:lysozyme activity"/>
    <property type="evidence" value="ECO:0007669"/>
    <property type="project" value="UniProtKB-EC"/>
</dbReference>
<dbReference type="Gene3D" id="1.10.530.40">
    <property type="match status" value="1"/>
</dbReference>
<dbReference type="Pfam" id="PF00959">
    <property type="entry name" value="Phage_lysozyme"/>
    <property type="match status" value="1"/>
</dbReference>
<dbReference type="InterPro" id="IPR023346">
    <property type="entry name" value="Lysozyme-like_dom_sf"/>
</dbReference>
<dbReference type="GO" id="GO:0042742">
    <property type="term" value="P:defense response to bacterium"/>
    <property type="evidence" value="ECO:0007669"/>
    <property type="project" value="UniProtKB-KW"/>
</dbReference>